<feature type="transmembrane region" description="Helical" evidence="1">
    <location>
        <begin position="30"/>
        <end position="47"/>
    </location>
</feature>
<keyword evidence="1" id="KW-0472">Membrane</keyword>
<feature type="transmembrane region" description="Helical" evidence="1">
    <location>
        <begin position="59"/>
        <end position="80"/>
    </location>
</feature>
<evidence type="ECO:0000313" key="3">
    <source>
        <dbReference type="Proteomes" id="UP000214975"/>
    </source>
</evidence>
<feature type="transmembrane region" description="Helical" evidence="1">
    <location>
        <begin position="287"/>
        <end position="306"/>
    </location>
</feature>
<evidence type="ECO:0000313" key="2">
    <source>
        <dbReference type="EMBL" id="AST56982.1"/>
    </source>
</evidence>
<protein>
    <submittedName>
        <fullName evidence="2">Gluconate:proton symporter</fullName>
    </submittedName>
</protein>
<sequence length="427" mass="46490">MDINTIQGILLLITYLFLIYYAVRGGNLMIGFLVMAVLWSIIGLIPYKDAVNTVIETGAESYAVTAVVVIFGSWFGRILVDTGIAGSIIKKMVELGGDRPSITTILLSIVTAIIFTSTFGVGAVIAIGVIVLPILLSLGIPKRLAVSSYTMAVGAGMYVNVVLFKQMQLFFPTVKYDNNYLRFGFIAMLIQVVVVILMILYNMRKTKVNHAWAASTQSQNSSTQDVPLIAFIVPIVPVVMAVAFQWQPIPAILFAIFLALLFTKRFSNLKDAVALIQKTLYDGVADVALLLGMLFTLAMFGKAAGINAKIFQTMFGSLIPHSPIIIAIGLAILAPLALFRGPLMVWGAGSATIAILTGMKVFSPALLLPLLYIPTISMAISTCPTQSWNLWAVNYTKINIKDFLRTGVIWAWIIVLINELVAINIFK</sequence>
<feature type="transmembrane region" description="Helical" evidence="1">
    <location>
        <begin position="101"/>
        <end position="132"/>
    </location>
</feature>
<dbReference type="Proteomes" id="UP000214975">
    <property type="component" value="Chromosome"/>
</dbReference>
<keyword evidence="1" id="KW-1133">Transmembrane helix</keyword>
<feature type="transmembrane region" description="Helical" evidence="1">
    <location>
        <begin position="343"/>
        <end position="362"/>
    </location>
</feature>
<name>A0A223HX20_THETR</name>
<accession>A0A223HX20</accession>
<feature type="transmembrane region" description="Helical" evidence="1">
    <location>
        <begin position="226"/>
        <end position="244"/>
    </location>
</feature>
<keyword evidence="1" id="KW-0812">Transmembrane</keyword>
<evidence type="ECO:0000256" key="1">
    <source>
        <dbReference type="SAM" id="Phobius"/>
    </source>
</evidence>
<organism evidence="2 3">
    <name type="scientific">Thermoanaerobacterium thermosaccharolyticum</name>
    <name type="common">Clostridium thermosaccharolyticum</name>
    <dbReference type="NCBI Taxonomy" id="1517"/>
    <lineage>
        <taxon>Bacteria</taxon>
        <taxon>Bacillati</taxon>
        <taxon>Bacillota</taxon>
        <taxon>Clostridia</taxon>
        <taxon>Thermoanaerobacterales</taxon>
        <taxon>Thermoanaerobacteraceae</taxon>
        <taxon>Thermoanaerobacterium</taxon>
    </lineage>
</organism>
<reference evidence="2 3" key="1">
    <citation type="submission" date="2016-08" db="EMBL/GenBank/DDBJ databases">
        <title>A novel genetic cassette of butanologenic Thermoanaerobacterium thermosaccharolyticum that directly convert cellulose to butanol.</title>
        <authorList>
            <person name="Li T."/>
            <person name="He J."/>
        </authorList>
    </citation>
    <scope>NUCLEOTIDE SEQUENCE [LARGE SCALE GENOMIC DNA]</scope>
    <source>
        <strain evidence="2 3">TG57</strain>
    </source>
</reference>
<feature type="transmembrane region" description="Helical" evidence="1">
    <location>
        <begin position="183"/>
        <end position="201"/>
    </location>
</feature>
<feature type="transmembrane region" description="Helical" evidence="1">
    <location>
        <begin position="6"/>
        <end position="23"/>
    </location>
</feature>
<feature type="transmembrane region" description="Helical" evidence="1">
    <location>
        <begin position="144"/>
        <end position="163"/>
    </location>
</feature>
<dbReference type="AlphaFoldDB" id="A0A223HX20"/>
<feature type="transmembrane region" description="Helical" evidence="1">
    <location>
        <begin position="318"/>
        <end position="337"/>
    </location>
</feature>
<proteinExistence type="predicted"/>
<dbReference type="RefSeq" id="WP_094396966.1">
    <property type="nucleotide sequence ID" value="NZ_CP016893.1"/>
</dbReference>
<gene>
    <name evidence="2" type="ORF">Thert_00839</name>
</gene>
<feature type="transmembrane region" description="Helical" evidence="1">
    <location>
        <begin position="408"/>
        <end position="426"/>
    </location>
</feature>
<dbReference type="EMBL" id="CP016893">
    <property type="protein sequence ID" value="AST56982.1"/>
    <property type="molecule type" value="Genomic_DNA"/>
</dbReference>